<feature type="chain" id="PRO_5047143911" description="Lipoprotein" evidence="2">
    <location>
        <begin position="40"/>
        <end position="182"/>
    </location>
</feature>
<feature type="region of interest" description="Disordered" evidence="1">
    <location>
        <begin position="55"/>
        <end position="85"/>
    </location>
</feature>
<evidence type="ECO:0000256" key="2">
    <source>
        <dbReference type="SAM" id="SignalP"/>
    </source>
</evidence>
<feature type="compositionally biased region" description="Low complexity" evidence="1">
    <location>
        <begin position="75"/>
        <end position="85"/>
    </location>
</feature>
<evidence type="ECO:0000313" key="3">
    <source>
        <dbReference type="EMBL" id="MEU2123814.1"/>
    </source>
</evidence>
<protein>
    <recommendedName>
        <fullName evidence="5">Lipoprotein</fullName>
    </recommendedName>
</protein>
<comment type="caution">
    <text evidence="3">The sequence shown here is derived from an EMBL/GenBank/DDBJ whole genome shotgun (WGS) entry which is preliminary data.</text>
</comment>
<dbReference type="RefSeq" id="WP_063019712.1">
    <property type="nucleotide sequence ID" value="NZ_JBEYBM010000003.1"/>
</dbReference>
<name>A0ABV2XD64_9NOCA</name>
<evidence type="ECO:0000256" key="1">
    <source>
        <dbReference type="SAM" id="MobiDB-lite"/>
    </source>
</evidence>
<keyword evidence="2" id="KW-0732">Signal</keyword>
<gene>
    <name evidence="3" type="ORF">ABZ507_18535</name>
</gene>
<proteinExistence type="predicted"/>
<reference evidence="3 4" key="1">
    <citation type="submission" date="2024-06" db="EMBL/GenBank/DDBJ databases">
        <title>The Natural Products Discovery Center: Release of the First 8490 Sequenced Strains for Exploring Actinobacteria Biosynthetic Diversity.</title>
        <authorList>
            <person name="Kalkreuter E."/>
            <person name="Kautsar S.A."/>
            <person name="Yang D."/>
            <person name="Bader C.D."/>
            <person name="Teijaro C.N."/>
            <person name="Fluegel L."/>
            <person name="Davis C.M."/>
            <person name="Simpson J.R."/>
            <person name="Lauterbach L."/>
            <person name="Steele A.D."/>
            <person name="Gui C."/>
            <person name="Meng S."/>
            <person name="Li G."/>
            <person name="Viehrig K."/>
            <person name="Ye F."/>
            <person name="Su P."/>
            <person name="Kiefer A.F."/>
            <person name="Nichols A."/>
            <person name="Cepeda A.J."/>
            <person name="Yan W."/>
            <person name="Fan B."/>
            <person name="Jiang Y."/>
            <person name="Adhikari A."/>
            <person name="Zheng C.-J."/>
            <person name="Schuster L."/>
            <person name="Cowan T.M."/>
            <person name="Smanski M.J."/>
            <person name="Chevrette M.G."/>
            <person name="De Carvalho L.P.S."/>
            <person name="Shen B."/>
        </authorList>
    </citation>
    <scope>NUCLEOTIDE SEQUENCE [LARGE SCALE GENOMIC DNA]</scope>
    <source>
        <strain evidence="3 4">NPDC019434</strain>
    </source>
</reference>
<sequence>MSDVSGCDRRQKRVMASRRVSCTLPALVAMALVSSGCGAGGTAAPRPIVTTVYTTTSKPPARTTPPVTSTPPPTTTSRITSATPTTDTAQPIHVGICVDQTTNTRVIDDLCDTTDNRYATFWYRHADALVYPAVGAAVILAAGTFLRPSGTAVHDRGVPASGGTIQRGVLGQGRPDIGGVGS</sequence>
<organism evidence="3 4">
    <name type="scientific">Nocardia niwae</name>
    <dbReference type="NCBI Taxonomy" id="626084"/>
    <lineage>
        <taxon>Bacteria</taxon>
        <taxon>Bacillati</taxon>
        <taxon>Actinomycetota</taxon>
        <taxon>Actinomycetes</taxon>
        <taxon>Mycobacteriales</taxon>
        <taxon>Nocardiaceae</taxon>
        <taxon>Nocardia</taxon>
    </lineage>
</organism>
<dbReference type="Proteomes" id="UP001550535">
    <property type="component" value="Unassembled WGS sequence"/>
</dbReference>
<dbReference type="EMBL" id="JBEYBR010000046">
    <property type="protein sequence ID" value="MEU2123814.1"/>
    <property type="molecule type" value="Genomic_DNA"/>
</dbReference>
<evidence type="ECO:0008006" key="5">
    <source>
        <dbReference type="Google" id="ProtNLM"/>
    </source>
</evidence>
<accession>A0ABV2XD64</accession>
<feature type="signal peptide" evidence="2">
    <location>
        <begin position="1"/>
        <end position="39"/>
    </location>
</feature>
<keyword evidence="4" id="KW-1185">Reference proteome</keyword>
<feature type="region of interest" description="Disordered" evidence="1">
    <location>
        <begin position="157"/>
        <end position="182"/>
    </location>
</feature>
<evidence type="ECO:0000313" key="4">
    <source>
        <dbReference type="Proteomes" id="UP001550535"/>
    </source>
</evidence>